<dbReference type="PROSITE" id="PS01124">
    <property type="entry name" value="HTH_ARAC_FAMILY_2"/>
    <property type="match status" value="1"/>
</dbReference>
<keyword evidence="3" id="KW-0804">Transcription</keyword>
<evidence type="ECO:0000256" key="2">
    <source>
        <dbReference type="ARBA" id="ARBA00023125"/>
    </source>
</evidence>
<evidence type="ECO:0000259" key="4">
    <source>
        <dbReference type="PROSITE" id="PS01124"/>
    </source>
</evidence>
<dbReference type="InterPro" id="IPR018060">
    <property type="entry name" value="HTH_AraC"/>
</dbReference>
<keyword evidence="1" id="KW-0805">Transcription regulation</keyword>
<keyword evidence="2" id="KW-0238">DNA-binding</keyword>
<accession>A0A3P3U4B1</accession>
<sequence>MLTIIDPPGLAYLCKQLHESLQLPVYCQLNADFEADMILNASLSPHPFFADPAELFRSVVSQGTDLHSPILRETNFMEQFIVLPVKQNSHGQAVIVIGPAIRQKLNDEICANLLNDYGLLYPERTRWIEYWNSLPVMNRLRMLHIGVLTNWMINRESLDITDVLQSSLQYGLPNRQKEKVELALAERREFSIFHEGIERANQMFALIRSGNKTELMQKLAEATYDETEVLSNRSHLRSVKNLAINGVSISMLAAIEGGLYEELAFTLCNMQIQHIEELNEVKTVEAAAIQAMLDFADRVAQCRKNSVSKPVYVCKEYIYRHLFEEIRLQKLAELSGLNPEYLSQLFKKETGLTLMNYIQWERIEQAKKLLTHSGEPISTIGARLTFYDQSHFIKVFKKHTGVTPKQYRNRIRAD</sequence>
<dbReference type="Pfam" id="PF12833">
    <property type="entry name" value="HTH_18"/>
    <property type="match status" value="1"/>
</dbReference>
<keyword evidence="6" id="KW-1185">Reference proteome</keyword>
<comment type="caution">
    <text evidence="5">The sequence shown here is derived from an EMBL/GenBank/DDBJ whole genome shotgun (WGS) entry which is preliminary data.</text>
</comment>
<evidence type="ECO:0000256" key="1">
    <source>
        <dbReference type="ARBA" id="ARBA00023015"/>
    </source>
</evidence>
<dbReference type="PANTHER" id="PTHR43280:SF34">
    <property type="entry name" value="ARAC-FAMILY TRANSCRIPTIONAL REGULATOR"/>
    <property type="match status" value="1"/>
</dbReference>
<evidence type="ECO:0000313" key="6">
    <source>
        <dbReference type="Proteomes" id="UP000267017"/>
    </source>
</evidence>
<dbReference type="SUPFAM" id="SSF46689">
    <property type="entry name" value="Homeodomain-like"/>
    <property type="match status" value="2"/>
</dbReference>
<dbReference type="AlphaFoldDB" id="A0A3P3U4B1"/>
<protein>
    <submittedName>
        <fullName evidence="5">Helix-turn-helix domain-containing protein</fullName>
    </submittedName>
</protein>
<evidence type="ECO:0000313" key="5">
    <source>
        <dbReference type="EMBL" id="RRJ64636.1"/>
    </source>
</evidence>
<dbReference type="InterPro" id="IPR009057">
    <property type="entry name" value="Homeodomain-like_sf"/>
</dbReference>
<name>A0A3P3U4B1_9BACL</name>
<dbReference type="Proteomes" id="UP000267017">
    <property type="component" value="Unassembled WGS sequence"/>
</dbReference>
<dbReference type="SMART" id="SM00342">
    <property type="entry name" value="HTH_ARAC"/>
    <property type="match status" value="1"/>
</dbReference>
<reference evidence="5 6" key="1">
    <citation type="submission" date="2018-11" db="EMBL/GenBank/DDBJ databases">
        <title>Genome sequencing of Paenibacillus sp. KCOM 3021 (= ChDC PVNT-B20).</title>
        <authorList>
            <person name="Kook J.-K."/>
            <person name="Park S.-N."/>
            <person name="Lim Y.K."/>
        </authorList>
    </citation>
    <scope>NUCLEOTIDE SEQUENCE [LARGE SCALE GENOMIC DNA]</scope>
    <source>
        <strain evidence="5 6">KCOM 3021</strain>
    </source>
</reference>
<dbReference type="EMBL" id="RRCN01000001">
    <property type="protein sequence ID" value="RRJ64636.1"/>
    <property type="molecule type" value="Genomic_DNA"/>
</dbReference>
<gene>
    <name evidence="5" type="ORF">EHV15_18170</name>
</gene>
<dbReference type="PANTHER" id="PTHR43280">
    <property type="entry name" value="ARAC-FAMILY TRANSCRIPTIONAL REGULATOR"/>
    <property type="match status" value="1"/>
</dbReference>
<proteinExistence type="predicted"/>
<dbReference type="RefSeq" id="WP_128632439.1">
    <property type="nucleotide sequence ID" value="NZ_RRCN01000001.1"/>
</dbReference>
<dbReference type="GO" id="GO:0003700">
    <property type="term" value="F:DNA-binding transcription factor activity"/>
    <property type="evidence" value="ECO:0007669"/>
    <property type="project" value="InterPro"/>
</dbReference>
<dbReference type="OrthoDB" id="247151at2"/>
<organism evidence="5 6">
    <name type="scientific">Paenibacillus oralis</name>
    <dbReference type="NCBI Taxonomy" id="2490856"/>
    <lineage>
        <taxon>Bacteria</taxon>
        <taxon>Bacillati</taxon>
        <taxon>Bacillota</taxon>
        <taxon>Bacilli</taxon>
        <taxon>Bacillales</taxon>
        <taxon>Paenibacillaceae</taxon>
        <taxon>Paenibacillus</taxon>
    </lineage>
</organism>
<feature type="domain" description="HTH araC/xylS-type" evidence="4">
    <location>
        <begin position="312"/>
        <end position="410"/>
    </location>
</feature>
<dbReference type="GO" id="GO:0043565">
    <property type="term" value="F:sequence-specific DNA binding"/>
    <property type="evidence" value="ECO:0007669"/>
    <property type="project" value="InterPro"/>
</dbReference>
<evidence type="ECO:0000256" key="3">
    <source>
        <dbReference type="ARBA" id="ARBA00023163"/>
    </source>
</evidence>
<dbReference type="Gene3D" id="1.10.10.60">
    <property type="entry name" value="Homeodomain-like"/>
    <property type="match status" value="2"/>
</dbReference>